<evidence type="ECO:0000313" key="3">
    <source>
        <dbReference type="Proteomes" id="UP001428290"/>
    </source>
</evidence>
<name>A0ABP9XAA0_9CHLR</name>
<protein>
    <recommendedName>
        <fullName evidence="1">N-terminal domain-containing protein</fullName>
    </recommendedName>
</protein>
<dbReference type="Proteomes" id="UP001428290">
    <property type="component" value="Unassembled WGS sequence"/>
</dbReference>
<feature type="domain" description="N-terminal" evidence="1">
    <location>
        <begin position="45"/>
        <end position="104"/>
    </location>
</feature>
<dbReference type="RefSeq" id="WP_345724942.1">
    <property type="nucleotide sequence ID" value="NZ_BAABRU010000047.1"/>
</dbReference>
<gene>
    <name evidence="2" type="ORF">Hgul01_05211</name>
</gene>
<keyword evidence="3" id="KW-1185">Reference proteome</keyword>
<evidence type="ECO:0000313" key="2">
    <source>
        <dbReference type="EMBL" id="GAA5531386.1"/>
    </source>
</evidence>
<dbReference type="InterPro" id="IPR013610">
    <property type="entry name" value="ArdC_N"/>
</dbReference>
<sequence length="309" mass="33746">MNTKRKPVLTADERAARDTERRSQLDTLLIIAGVQAILDSDTFKTVLAANAKFHAYSVNNAMLIWFQNPAAERVAGFHTWKKLGRTVKKGEKGIMIYAPRVASKIDAATGDEQTHIYFGIEHVFDISQTEGEDIPTLDCPLLTEDRGHDLYDRLVVYATREGLTVSSDNQHAMGEAMGYYSAASTLIWIRPVAKAQMLKTLIHEFAHHLTDGKHTREAHETIAEGVAFQVCTCIGIDSGERSFPYIAGWSASEGGTALIKQVLGHIQGITKQIMAIVDPADEAHEGAPEPPPPAVAAAKRCRSTTVIAA</sequence>
<organism evidence="2 3">
    <name type="scientific">Herpetosiphon gulosus</name>
    <dbReference type="NCBI Taxonomy" id="1973496"/>
    <lineage>
        <taxon>Bacteria</taxon>
        <taxon>Bacillati</taxon>
        <taxon>Chloroflexota</taxon>
        <taxon>Chloroflexia</taxon>
        <taxon>Herpetosiphonales</taxon>
        <taxon>Herpetosiphonaceae</taxon>
        <taxon>Herpetosiphon</taxon>
    </lineage>
</organism>
<dbReference type="EMBL" id="BAABRU010000047">
    <property type="protein sequence ID" value="GAA5531386.1"/>
    <property type="molecule type" value="Genomic_DNA"/>
</dbReference>
<dbReference type="Pfam" id="PF08401">
    <property type="entry name" value="ArdcN"/>
    <property type="match status" value="1"/>
</dbReference>
<comment type="caution">
    <text evidence="2">The sequence shown here is derived from an EMBL/GenBank/DDBJ whole genome shotgun (WGS) entry which is preliminary data.</text>
</comment>
<reference evidence="2 3" key="1">
    <citation type="submission" date="2024-02" db="EMBL/GenBank/DDBJ databases">
        <title>Herpetosiphon gulosus NBRC 112829.</title>
        <authorList>
            <person name="Ichikawa N."/>
            <person name="Katano-Makiyama Y."/>
            <person name="Hidaka K."/>
        </authorList>
    </citation>
    <scope>NUCLEOTIDE SEQUENCE [LARGE SCALE GENOMIC DNA]</scope>
    <source>
        <strain evidence="2 3">NBRC 112829</strain>
    </source>
</reference>
<accession>A0ABP9XAA0</accession>
<proteinExistence type="predicted"/>
<evidence type="ECO:0000259" key="1">
    <source>
        <dbReference type="Pfam" id="PF08401"/>
    </source>
</evidence>